<proteinExistence type="predicted"/>
<feature type="region of interest" description="Disordered" evidence="1">
    <location>
        <begin position="206"/>
        <end position="244"/>
    </location>
</feature>
<feature type="transmembrane region" description="Helical" evidence="2">
    <location>
        <begin position="133"/>
        <end position="154"/>
    </location>
</feature>
<dbReference type="PANTHER" id="PTHR11360:SF304">
    <property type="entry name" value="MFS DOMAIN-CONTAINING PROTEIN"/>
    <property type="match status" value="1"/>
</dbReference>
<keyword evidence="2" id="KW-1133">Transmembrane helix</keyword>
<dbReference type="InterPro" id="IPR050327">
    <property type="entry name" value="Proton-linked_MCT"/>
</dbReference>
<keyword evidence="5" id="KW-1185">Reference proteome</keyword>
<feature type="transmembrane region" description="Helical" evidence="2">
    <location>
        <begin position="383"/>
        <end position="406"/>
    </location>
</feature>
<dbReference type="Proteomes" id="UP001597092">
    <property type="component" value="Unassembled WGS sequence"/>
</dbReference>
<comment type="caution">
    <text evidence="4">The sequence shown here is derived from an EMBL/GenBank/DDBJ whole genome shotgun (WGS) entry which is preliminary data.</text>
</comment>
<feature type="transmembrane region" description="Helical" evidence="2">
    <location>
        <begin position="256"/>
        <end position="274"/>
    </location>
</feature>
<evidence type="ECO:0000313" key="4">
    <source>
        <dbReference type="EMBL" id="MFD1686006.1"/>
    </source>
</evidence>
<evidence type="ECO:0000259" key="3">
    <source>
        <dbReference type="PROSITE" id="PS50850"/>
    </source>
</evidence>
<accession>A0ABD6DXN9</accession>
<dbReference type="SUPFAM" id="SSF103473">
    <property type="entry name" value="MFS general substrate transporter"/>
    <property type="match status" value="1"/>
</dbReference>
<organism evidence="4 5">
    <name type="scientific">Halobellus litoreus</name>
    <dbReference type="NCBI Taxonomy" id="755310"/>
    <lineage>
        <taxon>Archaea</taxon>
        <taxon>Methanobacteriati</taxon>
        <taxon>Methanobacteriota</taxon>
        <taxon>Stenosarchaea group</taxon>
        <taxon>Halobacteria</taxon>
        <taxon>Halobacteriales</taxon>
        <taxon>Haloferacaceae</taxon>
        <taxon>Halobellus</taxon>
    </lineage>
</organism>
<dbReference type="AlphaFoldDB" id="A0ABD6DXN9"/>
<feature type="transmembrane region" description="Helical" evidence="2">
    <location>
        <begin position="412"/>
        <end position="431"/>
    </location>
</feature>
<reference evidence="4 5" key="1">
    <citation type="journal article" date="2019" name="Int. J. Syst. Evol. Microbiol.">
        <title>The Global Catalogue of Microorganisms (GCM) 10K type strain sequencing project: providing services to taxonomists for standard genome sequencing and annotation.</title>
        <authorList>
            <consortium name="The Broad Institute Genomics Platform"/>
            <consortium name="The Broad Institute Genome Sequencing Center for Infectious Disease"/>
            <person name="Wu L."/>
            <person name="Ma J."/>
        </authorList>
    </citation>
    <scope>NUCLEOTIDE SEQUENCE [LARGE SCALE GENOMIC DNA]</scope>
    <source>
        <strain evidence="4 5">CGMCC 1.10387</strain>
    </source>
</reference>
<feature type="transmembrane region" description="Helical" evidence="2">
    <location>
        <begin position="286"/>
        <end position="310"/>
    </location>
</feature>
<evidence type="ECO:0000313" key="5">
    <source>
        <dbReference type="Proteomes" id="UP001597092"/>
    </source>
</evidence>
<feature type="compositionally biased region" description="Low complexity" evidence="1">
    <location>
        <begin position="231"/>
        <end position="244"/>
    </location>
</feature>
<feature type="compositionally biased region" description="Acidic residues" evidence="1">
    <location>
        <begin position="221"/>
        <end position="230"/>
    </location>
</feature>
<dbReference type="InterPro" id="IPR011701">
    <property type="entry name" value="MFS"/>
</dbReference>
<dbReference type="Pfam" id="PF07690">
    <property type="entry name" value="MFS_1"/>
    <property type="match status" value="1"/>
</dbReference>
<feature type="domain" description="Major facilitator superfamily (MFS) profile" evidence="3">
    <location>
        <begin position="10"/>
        <end position="436"/>
    </location>
</feature>
<feature type="transmembrane region" description="Helical" evidence="2">
    <location>
        <begin position="166"/>
        <end position="184"/>
    </location>
</feature>
<feature type="transmembrane region" description="Helical" evidence="2">
    <location>
        <begin position="103"/>
        <end position="121"/>
    </location>
</feature>
<dbReference type="RefSeq" id="WP_256308632.1">
    <property type="nucleotide sequence ID" value="NZ_JANHAW010000003.1"/>
</dbReference>
<name>A0ABD6DXN9_9EURY</name>
<dbReference type="InterPro" id="IPR020846">
    <property type="entry name" value="MFS_dom"/>
</dbReference>
<feature type="transmembrane region" description="Helical" evidence="2">
    <location>
        <begin position="78"/>
        <end position="97"/>
    </location>
</feature>
<keyword evidence="2" id="KW-0812">Transmembrane</keyword>
<sequence length="436" mass="43823">MSRQRSMRRWAFVAVGAAIMGGAGTYQFVWSSLSAAVGTRISASPTALGTVFTLFVITQTLVQLPAGSVRDRYGPRKLLVAAAALMTAGYVGLGVAPTLPVAYASYAIGGVGAGIAYTVAVNTPVKWFDEYRGLATGIVSMAYGGVSFVVIPLVRGSIDAAFTRTLLVLGVAVGIVSLLAAGLLRDPESVSGSAVGVDSGAEPAEAAADAGDAADSKDLAEDVSDADDADSSVSPAASDDPTDAVGWRTAARTWQFWVFYGVLVVVNGVGLMLIGQSVGFATGLGLSASAATTVASSIALADGAGLLVLAGLSDRLGEERTAGASLVLCGLTLAGAVASGTRGHASLFVAFVAAAAFFRSPVFAIFPSLVGRYYGEARSSENYAAIYTAKVPGGVFGGTVTGALIATLGWSMAFYVGAVLVVGAGLAAFALRPVGT</sequence>
<dbReference type="InterPro" id="IPR036259">
    <property type="entry name" value="MFS_trans_sf"/>
</dbReference>
<feature type="transmembrane region" description="Helical" evidence="2">
    <location>
        <begin position="46"/>
        <end position="66"/>
    </location>
</feature>
<dbReference type="Gene3D" id="1.20.1250.20">
    <property type="entry name" value="MFS general substrate transporter like domains"/>
    <property type="match status" value="1"/>
</dbReference>
<keyword evidence="2" id="KW-0472">Membrane</keyword>
<protein>
    <submittedName>
        <fullName evidence="4">MFS transporter</fullName>
    </submittedName>
</protein>
<dbReference type="EMBL" id="JBHUDP010000003">
    <property type="protein sequence ID" value="MFD1686006.1"/>
    <property type="molecule type" value="Genomic_DNA"/>
</dbReference>
<evidence type="ECO:0000256" key="1">
    <source>
        <dbReference type="SAM" id="MobiDB-lite"/>
    </source>
</evidence>
<feature type="transmembrane region" description="Helical" evidence="2">
    <location>
        <begin position="322"/>
        <end position="341"/>
    </location>
</feature>
<dbReference type="PROSITE" id="PS50850">
    <property type="entry name" value="MFS"/>
    <property type="match status" value="1"/>
</dbReference>
<feature type="transmembrane region" description="Helical" evidence="2">
    <location>
        <begin position="347"/>
        <end position="371"/>
    </location>
</feature>
<gene>
    <name evidence="4" type="ORF">ACFSAS_10325</name>
</gene>
<evidence type="ECO:0000256" key="2">
    <source>
        <dbReference type="SAM" id="Phobius"/>
    </source>
</evidence>
<dbReference type="PANTHER" id="PTHR11360">
    <property type="entry name" value="MONOCARBOXYLATE TRANSPORTER"/>
    <property type="match status" value="1"/>
</dbReference>